<accession>A0A3Q7I3I6</accession>
<dbReference type="EnsemblPlants" id="Solyc09g064250.2.1">
    <property type="protein sequence ID" value="Solyc09g064250.2.1"/>
    <property type="gene ID" value="Solyc09g064250.2"/>
</dbReference>
<dbReference type="Gramene" id="Solyc09g064250.2.1">
    <property type="protein sequence ID" value="Solyc09g064250.2.1"/>
    <property type="gene ID" value="Solyc09g064250.2"/>
</dbReference>
<protein>
    <submittedName>
        <fullName evidence="1">Uncharacterized protein</fullName>
    </submittedName>
</protein>
<dbReference type="InParanoid" id="A0A3Q7I3I6"/>
<name>A0A3Q7I3I6_SOLLC</name>
<reference evidence="1" key="1">
    <citation type="journal article" date="2012" name="Nature">
        <title>The tomato genome sequence provides insights into fleshy fruit evolution.</title>
        <authorList>
            <consortium name="Tomato Genome Consortium"/>
        </authorList>
    </citation>
    <scope>NUCLEOTIDE SEQUENCE [LARGE SCALE GENOMIC DNA]</scope>
    <source>
        <strain evidence="1">cv. Heinz 1706</strain>
    </source>
</reference>
<dbReference type="PaxDb" id="4081-Solyc09g064250.1.1"/>
<sequence>GWLSKDSEVFCKEDMGKLGPMGNFNRSPGFVLQIKFYAPREWKFSGVELGEIGNNVIADVFLIKDGMTLVIFEIGNLVSPPSVNSRGLNMKDNDGISKVGRVGEAAVGNIFKSRVATPHGFQFEGFISCIRKGVAESNLHEVVVKLGSSQMGERIVGVGFSTRSLITLVERFPGWELRVDEFGVGHEINDRFFVVSSRVLIRKNDMVWSVCAIIMLMAENDMMSWTPTVGFEGGFGSILGSLDFPSHG</sequence>
<proteinExistence type="predicted"/>
<evidence type="ECO:0000313" key="2">
    <source>
        <dbReference type="Proteomes" id="UP000004994"/>
    </source>
</evidence>
<evidence type="ECO:0000313" key="1">
    <source>
        <dbReference type="EnsemblPlants" id="Solyc09g064250.2.1"/>
    </source>
</evidence>
<reference evidence="1" key="2">
    <citation type="submission" date="2019-01" db="UniProtKB">
        <authorList>
            <consortium name="EnsemblPlants"/>
        </authorList>
    </citation>
    <scope>IDENTIFICATION</scope>
    <source>
        <strain evidence="1">cv. Heinz 1706</strain>
    </source>
</reference>
<keyword evidence="2" id="KW-1185">Reference proteome</keyword>
<dbReference type="AlphaFoldDB" id="A0A3Q7I3I6"/>
<dbReference type="Proteomes" id="UP000004994">
    <property type="component" value="Chromosome 9"/>
</dbReference>
<organism evidence="1">
    <name type="scientific">Solanum lycopersicum</name>
    <name type="common">Tomato</name>
    <name type="synonym">Lycopersicon esculentum</name>
    <dbReference type="NCBI Taxonomy" id="4081"/>
    <lineage>
        <taxon>Eukaryota</taxon>
        <taxon>Viridiplantae</taxon>
        <taxon>Streptophyta</taxon>
        <taxon>Embryophyta</taxon>
        <taxon>Tracheophyta</taxon>
        <taxon>Spermatophyta</taxon>
        <taxon>Magnoliopsida</taxon>
        <taxon>eudicotyledons</taxon>
        <taxon>Gunneridae</taxon>
        <taxon>Pentapetalae</taxon>
        <taxon>asterids</taxon>
        <taxon>lamiids</taxon>
        <taxon>Solanales</taxon>
        <taxon>Solanaceae</taxon>
        <taxon>Solanoideae</taxon>
        <taxon>Solaneae</taxon>
        <taxon>Solanum</taxon>
        <taxon>Solanum subgen. Lycopersicon</taxon>
    </lineage>
</organism>